<feature type="transmembrane region" description="Helical" evidence="5">
    <location>
        <begin position="302"/>
        <end position="320"/>
    </location>
</feature>
<keyword evidence="4 5" id="KW-0472">Membrane</keyword>
<dbReference type="PATRIC" id="fig|1208922.3.peg.472"/>
<dbReference type="PANTHER" id="PTHR22773">
    <property type="entry name" value="NADH DEHYDROGENASE"/>
    <property type="match status" value="1"/>
</dbReference>
<dbReference type="AlphaFoldDB" id="M1M486"/>
<evidence type="ECO:0000313" key="9">
    <source>
        <dbReference type="Proteomes" id="UP000011563"/>
    </source>
</evidence>
<evidence type="ECO:0000256" key="2">
    <source>
        <dbReference type="ARBA" id="ARBA00022692"/>
    </source>
</evidence>
<keyword evidence="8" id="KW-0560">Oxidoreductase</keyword>
<evidence type="ECO:0000256" key="5">
    <source>
        <dbReference type="HAMAP-Rule" id="MF_00445"/>
    </source>
</evidence>
<dbReference type="NCBIfam" id="TIGR01770">
    <property type="entry name" value="NDH_I_N"/>
    <property type="match status" value="1"/>
</dbReference>
<organism evidence="8 9">
    <name type="scientific">Candidatus Kinetoplastidibacterium blastocrithidiae TCC012E</name>
    <dbReference type="NCBI Taxonomy" id="1208922"/>
    <lineage>
        <taxon>Bacteria</taxon>
        <taxon>Pseudomonadati</taxon>
        <taxon>Pseudomonadota</taxon>
        <taxon>Betaproteobacteria</taxon>
        <taxon>Candidatus Kinetoplastidibacterium</taxon>
    </lineage>
</organism>
<evidence type="ECO:0000313" key="8">
    <source>
        <dbReference type="EMBL" id="AGF49919.1"/>
    </source>
</evidence>
<dbReference type="KEGG" id="kbt:BCUE_0764"/>
<dbReference type="GO" id="GO:0048038">
    <property type="term" value="F:quinone binding"/>
    <property type="evidence" value="ECO:0007669"/>
    <property type="project" value="UniProtKB-KW"/>
</dbReference>
<comment type="similarity">
    <text evidence="5">Belongs to the complex I subunit 2 family.</text>
</comment>
<evidence type="ECO:0000259" key="7">
    <source>
        <dbReference type="Pfam" id="PF00361"/>
    </source>
</evidence>
<feature type="domain" description="NADH:quinone oxidoreductase/Mrp antiporter transmembrane" evidence="7">
    <location>
        <begin position="126"/>
        <end position="425"/>
    </location>
</feature>
<keyword evidence="5" id="KW-0813">Transport</keyword>
<feature type="transmembrane region" description="Helical" evidence="5">
    <location>
        <begin position="241"/>
        <end position="262"/>
    </location>
</feature>
<dbReference type="EC" id="7.1.1.-" evidence="5"/>
<keyword evidence="5" id="KW-1278">Translocase</keyword>
<dbReference type="GO" id="GO:0050136">
    <property type="term" value="F:NADH dehydrogenase (quinone) (non-electrogenic) activity"/>
    <property type="evidence" value="ECO:0007669"/>
    <property type="project" value="UniProtKB-UniRule"/>
</dbReference>
<feature type="transmembrane region" description="Helical" evidence="5">
    <location>
        <begin position="76"/>
        <end position="97"/>
    </location>
</feature>
<keyword evidence="5" id="KW-0520">NAD</keyword>
<dbReference type="HOGENOM" id="CLU_007100_1_3_4"/>
<keyword evidence="3 5" id="KW-1133">Transmembrane helix</keyword>
<feature type="transmembrane region" description="Helical" evidence="5">
    <location>
        <begin position="6"/>
        <end position="28"/>
    </location>
</feature>
<feature type="transmembrane region" description="Helical" evidence="5">
    <location>
        <begin position="411"/>
        <end position="431"/>
    </location>
</feature>
<accession>M1M486</accession>
<feature type="transmembrane region" description="Helical" evidence="5">
    <location>
        <begin position="132"/>
        <end position="149"/>
    </location>
</feature>
<dbReference type="InterPro" id="IPR001750">
    <property type="entry name" value="ND/Mrp_TM"/>
</dbReference>
<dbReference type="PRINTS" id="PR01434">
    <property type="entry name" value="NADHDHGNASE5"/>
</dbReference>
<dbReference type="RefSeq" id="WP_015238164.1">
    <property type="nucleotide sequence ID" value="NC_020285.1"/>
</dbReference>
<evidence type="ECO:0000256" key="3">
    <source>
        <dbReference type="ARBA" id="ARBA00022989"/>
    </source>
</evidence>
<dbReference type="GO" id="GO:0012505">
    <property type="term" value="C:endomembrane system"/>
    <property type="evidence" value="ECO:0007669"/>
    <property type="project" value="UniProtKB-SubCell"/>
</dbReference>
<keyword evidence="5" id="KW-0830">Ubiquinone</keyword>
<keyword evidence="2 5" id="KW-0812">Transmembrane</keyword>
<comment type="subunit">
    <text evidence="5">NDH-1 is composed of 14 different subunits. Subunits NuoA, H, J, K, L, M, N constitute the membrane sector of the complex.</text>
</comment>
<dbReference type="GO" id="GO:0005886">
    <property type="term" value="C:plasma membrane"/>
    <property type="evidence" value="ECO:0007669"/>
    <property type="project" value="UniProtKB-SubCell"/>
</dbReference>
<feature type="transmembrane region" description="Helical" evidence="5">
    <location>
        <begin position="458"/>
        <end position="476"/>
    </location>
</feature>
<dbReference type="HAMAP" id="MF_00445">
    <property type="entry name" value="NDH1_NuoN_1"/>
    <property type="match status" value="1"/>
</dbReference>
<keyword evidence="9" id="KW-1185">Reference proteome</keyword>
<evidence type="ECO:0000256" key="6">
    <source>
        <dbReference type="RuleBase" id="RU000320"/>
    </source>
</evidence>
<protein>
    <recommendedName>
        <fullName evidence="5">NADH-quinone oxidoreductase subunit N</fullName>
        <ecNumber evidence="5">7.1.1.-</ecNumber>
    </recommendedName>
    <alternativeName>
        <fullName evidence="5">NADH dehydrogenase I subunit N</fullName>
    </alternativeName>
    <alternativeName>
        <fullName evidence="5">NDH-1 subunit N</fullName>
    </alternativeName>
</protein>
<feature type="transmembrane region" description="Helical" evidence="5">
    <location>
        <begin position="274"/>
        <end position="295"/>
    </location>
</feature>
<comment type="function">
    <text evidence="5">NDH-1 shuttles electrons from NADH, via FMN and iron-sulfur (Fe-S) centers, to quinones in the respiratory chain. The immediate electron acceptor for the enzyme in this species is believed to be ubiquinone. Couples the redox reaction to proton translocation (for every two electrons transferred, four hydrogen ions are translocated across the cytoplasmic membrane), and thus conserves the redox energy in a proton gradient.</text>
</comment>
<reference evidence="8 9" key="1">
    <citation type="journal article" date="2013" name="Genome Biol. Evol.">
        <title>Genome evolution and phylogenomic analysis of candidatus kinetoplastibacterium, the betaproteobacterial endosymbionts of strigomonas and angomonas.</title>
        <authorList>
            <person name="Alves J.M."/>
            <person name="Serrano M.G."/>
            <person name="Maia da Silva F."/>
            <person name="Voegtly L.J."/>
            <person name="Matveyev A.V."/>
            <person name="Teixeira M.M."/>
            <person name="Camargo E.P."/>
            <person name="Buck G.A."/>
        </authorList>
    </citation>
    <scope>NUCLEOTIDE SEQUENCE [LARGE SCALE GENOMIC DNA]</scope>
    <source>
        <strain evidence="8 9">TCC012E</strain>
    </source>
</reference>
<feature type="transmembrane region" description="Helical" evidence="5">
    <location>
        <begin position="35"/>
        <end position="56"/>
    </location>
</feature>
<feature type="transmembrane region" description="Helical" evidence="5">
    <location>
        <begin position="109"/>
        <end position="126"/>
    </location>
</feature>
<keyword evidence="5" id="KW-0874">Quinone</keyword>
<feature type="transmembrane region" description="Helical" evidence="5">
    <location>
        <begin position="376"/>
        <end position="399"/>
    </location>
</feature>
<comment type="catalytic activity">
    <reaction evidence="5">
        <text>a quinone + NADH + 5 H(+)(in) = a quinol + NAD(+) + 4 H(+)(out)</text>
        <dbReference type="Rhea" id="RHEA:57888"/>
        <dbReference type="ChEBI" id="CHEBI:15378"/>
        <dbReference type="ChEBI" id="CHEBI:24646"/>
        <dbReference type="ChEBI" id="CHEBI:57540"/>
        <dbReference type="ChEBI" id="CHEBI:57945"/>
        <dbReference type="ChEBI" id="CHEBI:132124"/>
    </reaction>
</comment>
<feature type="transmembrane region" description="Helical" evidence="5">
    <location>
        <begin position="204"/>
        <end position="229"/>
    </location>
</feature>
<dbReference type="InterPro" id="IPR010096">
    <property type="entry name" value="NADH-Q_OxRdtase_suN/2"/>
</dbReference>
<dbReference type="GO" id="GO:0008137">
    <property type="term" value="F:NADH dehydrogenase (ubiquinone) activity"/>
    <property type="evidence" value="ECO:0007669"/>
    <property type="project" value="InterPro"/>
</dbReference>
<name>M1M486_9PROT</name>
<keyword evidence="5" id="KW-1003">Cell membrane</keyword>
<dbReference type="EMBL" id="CP003807">
    <property type="protein sequence ID" value="AGF49919.1"/>
    <property type="molecule type" value="Genomic_DNA"/>
</dbReference>
<proteinExistence type="inferred from homology"/>
<dbReference type="GO" id="GO:0042773">
    <property type="term" value="P:ATP synthesis coupled electron transport"/>
    <property type="evidence" value="ECO:0007669"/>
    <property type="project" value="InterPro"/>
</dbReference>
<feature type="transmembrane region" description="Helical" evidence="5">
    <location>
        <begin position="335"/>
        <end position="355"/>
    </location>
</feature>
<comment type="subcellular location">
    <subcellularLocation>
        <location evidence="5">Cell membrane</location>
        <topology evidence="5">Multi-pass membrane protein</topology>
    </subcellularLocation>
    <subcellularLocation>
        <location evidence="1">Endomembrane system</location>
        <topology evidence="1">Multi-pass membrane protein</topology>
    </subcellularLocation>
    <subcellularLocation>
        <location evidence="6">Membrane</location>
        <topology evidence="6">Multi-pass membrane protein</topology>
    </subcellularLocation>
</comment>
<gene>
    <name evidence="5" type="primary">nuoN</name>
    <name evidence="8" type="ORF">BCUE_0764</name>
</gene>
<dbReference type="Proteomes" id="UP000011563">
    <property type="component" value="Chromosome"/>
</dbReference>
<sequence>MQDTNFFLIVPEITLLFLSLIILVIDIFSVDKNRFLTLLISLLTLIILTIESFFQIKFNIYGTIFGSSLIVDYFSHSLKIISYLTIFFMLIYSKSYVREFNMIGNGGEFYVLLLLSLLGQMVMISSGNLMSLYLGIELMSLPLYAMIAIRRNVLTNIEASIKYFVLGSVASGIFLYGVSIIYGVTNSLDFPVVSDMYVNNIVDVRVITLGFMLLISGLIFKFGIVPFHMWLPDVYQGSPTVVTLFLGTVPKLAIFAVIVRLFVSSFGYFSNLNWNILLISFSLLSLCIGNITAIMQKDLKRMLAYSAISHMGFVLLGLVSQDHCSSNSITYSSSMYYIIIYLVNTMAIFGSILLLSKGKECVYIDDLIGLKKYNSLLAFIILVSMFSLAGLPPFIGFYAKLVIFKTLINSGYVFISVIAVLFSLIGAFYYLRVIKISYFNYSKDNCHYLAKMENISDFSLYLLSLNLLLILFLSIFPDSLLDFCIEVVNNSFGQ</sequence>
<evidence type="ECO:0000256" key="4">
    <source>
        <dbReference type="ARBA" id="ARBA00023136"/>
    </source>
</evidence>
<evidence type="ECO:0000256" key="1">
    <source>
        <dbReference type="ARBA" id="ARBA00004127"/>
    </source>
</evidence>
<dbReference type="Pfam" id="PF00361">
    <property type="entry name" value="Proton_antipo_M"/>
    <property type="match status" value="1"/>
</dbReference>
<feature type="transmembrane region" description="Helical" evidence="5">
    <location>
        <begin position="161"/>
        <end position="184"/>
    </location>
</feature>